<name>A0A8J4FDK2_9CHLO</name>
<feature type="non-terminal residue" evidence="1">
    <location>
        <position position="116"/>
    </location>
</feature>
<sequence length="116" mass="12367">SSGTAIIRGGQQQQPAAAVVAATAGRSKAYDDAPLGREWQICGEMVVRIDQWSMAQAEAMGADCLAACRAEGSHVCWQVAGFRNNHELASRWGASRAAALQALCNCWKRQAHPGNK</sequence>
<dbReference type="AlphaFoldDB" id="A0A8J4FDK2"/>
<organism evidence="1 2">
    <name type="scientific">Volvox reticuliferus</name>
    <dbReference type="NCBI Taxonomy" id="1737510"/>
    <lineage>
        <taxon>Eukaryota</taxon>
        <taxon>Viridiplantae</taxon>
        <taxon>Chlorophyta</taxon>
        <taxon>core chlorophytes</taxon>
        <taxon>Chlorophyceae</taxon>
        <taxon>CS clade</taxon>
        <taxon>Chlamydomonadales</taxon>
        <taxon>Volvocaceae</taxon>
        <taxon>Volvox</taxon>
    </lineage>
</organism>
<protein>
    <submittedName>
        <fullName evidence="1">Uncharacterized protein</fullName>
    </submittedName>
</protein>
<accession>A0A8J4FDK2</accession>
<dbReference type="Proteomes" id="UP000747110">
    <property type="component" value="Unassembled WGS sequence"/>
</dbReference>
<comment type="caution">
    <text evidence="1">The sequence shown here is derived from an EMBL/GenBank/DDBJ whole genome shotgun (WGS) entry which is preliminary data.</text>
</comment>
<gene>
    <name evidence="1" type="ORF">Vretifemale_1247</name>
</gene>
<dbReference type="OrthoDB" id="10669553at2759"/>
<evidence type="ECO:0000313" key="2">
    <source>
        <dbReference type="Proteomes" id="UP000747110"/>
    </source>
</evidence>
<reference evidence="1" key="1">
    <citation type="journal article" date="2021" name="Proc. Natl. Acad. Sci. U.S.A.">
        <title>Three genomes in the algal genus Volvox reveal the fate of a haploid sex-determining region after a transition to homothallism.</title>
        <authorList>
            <person name="Yamamoto K."/>
            <person name="Hamaji T."/>
            <person name="Kawai-Toyooka H."/>
            <person name="Matsuzaki R."/>
            <person name="Takahashi F."/>
            <person name="Nishimura Y."/>
            <person name="Kawachi M."/>
            <person name="Noguchi H."/>
            <person name="Minakuchi Y."/>
            <person name="Umen J.G."/>
            <person name="Toyoda A."/>
            <person name="Nozaki H."/>
        </authorList>
    </citation>
    <scope>NUCLEOTIDE SEQUENCE</scope>
    <source>
        <strain evidence="1">NIES-3786</strain>
    </source>
</reference>
<dbReference type="EMBL" id="BNCP01000002">
    <property type="protein sequence ID" value="GIL70509.1"/>
    <property type="molecule type" value="Genomic_DNA"/>
</dbReference>
<proteinExistence type="predicted"/>
<keyword evidence="2" id="KW-1185">Reference proteome</keyword>
<evidence type="ECO:0000313" key="1">
    <source>
        <dbReference type="EMBL" id="GIL70509.1"/>
    </source>
</evidence>